<dbReference type="AlphaFoldDB" id="A0A7X5R1S1"/>
<proteinExistence type="predicted"/>
<evidence type="ECO:0000313" key="1">
    <source>
        <dbReference type="EMBL" id="NIH54013.1"/>
    </source>
</evidence>
<keyword evidence="2" id="KW-1185">Reference proteome</keyword>
<dbReference type="Proteomes" id="UP000541033">
    <property type="component" value="Unassembled WGS sequence"/>
</dbReference>
<evidence type="ECO:0000313" key="2">
    <source>
        <dbReference type="Proteomes" id="UP000541033"/>
    </source>
</evidence>
<gene>
    <name evidence="1" type="ORF">FHX76_001881</name>
</gene>
<name>A0A7X5R1S1_9MICO</name>
<reference evidence="1 2" key="1">
    <citation type="submission" date="2020-02" db="EMBL/GenBank/DDBJ databases">
        <title>Sequencing the genomes of 1000 actinobacteria strains.</title>
        <authorList>
            <person name="Klenk H.-P."/>
        </authorList>
    </citation>
    <scope>NUCLEOTIDE SEQUENCE [LARGE SCALE GENOMIC DNA]</scope>
    <source>
        <strain evidence="1 2">DSM 27960</strain>
    </source>
</reference>
<dbReference type="EMBL" id="JAAMOX010000001">
    <property type="protein sequence ID" value="NIH54013.1"/>
    <property type="molecule type" value="Genomic_DNA"/>
</dbReference>
<sequence>MPSYRVTLTIGALLAGNGPAEVLPAASHAARDVAVLEAADVSVVAGAPRITVRFTADDNDIARQVSRHVVASTAAVARVTMVQITLRSGNRWDAVSWE</sequence>
<comment type="caution">
    <text evidence="1">The sequence shown here is derived from an EMBL/GenBank/DDBJ whole genome shotgun (WGS) entry which is preliminary data.</text>
</comment>
<organism evidence="1 2">
    <name type="scientific">Lysinibacter cavernae</name>
    <dbReference type="NCBI Taxonomy" id="1640652"/>
    <lineage>
        <taxon>Bacteria</taxon>
        <taxon>Bacillati</taxon>
        <taxon>Actinomycetota</taxon>
        <taxon>Actinomycetes</taxon>
        <taxon>Micrococcales</taxon>
        <taxon>Microbacteriaceae</taxon>
        <taxon>Lysinibacter</taxon>
    </lineage>
</organism>
<protein>
    <recommendedName>
        <fullName evidence="3">Asp23/Gls24 family envelope stress response protein</fullName>
    </recommendedName>
</protein>
<evidence type="ECO:0008006" key="3">
    <source>
        <dbReference type="Google" id="ProtNLM"/>
    </source>
</evidence>
<accession>A0A7X5R1S1</accession>
<dbReference type="RefSeq" id="WP_167150085.1">
    <property type="nucleotide sequence ID" value="NZ_JAAMOX010000001.1"/>
</dbReference>